<keyword evidence="1" id="KW-0812">Transmembrane</keyword>
<proteinExistence type="predicted"/>
<evidence type="ECO:0000313" key="2">
    <source>
        <dbReference type="EMBL" id="CAD8213846.1"/>
    </source>
</evidence>
<name>A0A8S1YH48_PAROT</name>
<dbReference type="EMBL" id="CAJJDP010000167">
    <property type="protein sequence ID" value="CAD8213846.1"/>
    <property type="molecule type" value="Genomic_DNA"/>
</dbReference>
<protein>
    <recommendedName>
        <fullName evidence="4">Transmembrane protein</fullName>
    </recommendedName>
</protein>
<comment type="caution">
    <text evidence="2">The sequence shown here is derived from an EMBL/GenBank/DDBJ whole genome shotgun (WGS) entry which is preliminary data.</text>
</comment>
<keyword evidence="3" id="KW-1185">Reference proteome</keyword>
<reference evidence="2" key="1">
    <citation type="submission" date="2021-01" db="EMBL/GenBank/DDBJ databases">
        <authorList>
            <consortium name="Genoscope - CEA"/>
            <person name="William W."/>
        </authorList>
    </citation>
    <scope>NUCLEOTIDE SEQUENCE</scope>
</reference>
<feature type="transmembrane region" description="Helical" evidence="1">
    <location>
        <begin position="12"/>
        <end position="32"/>
    </location>
</feature>
<sequence>MRFRKIDIQVRLVIVMNPIMLLYFLQTNYQFLSIYLDNKIEIFIWWSFLYCLNFQFKNEVIFSFYTSSNNSNIADVRALINLIKWYQEECWDPIKSKKNIKITKKKYFKQNTFYCDLKLNQFVYQEYKSKFQSEMTNSILQKQFFSIQKKVISIRQS</sequence>
<dbReference type="AlphaFoldDB" id="A0A8S1YH48"/>
<accession>A0A8S1YH48</accession>
<organism evidence="2 3">
    <name type="scientific">Paramecium octaurelia</name>
    <dbReference type="NCBI Taxonomy" id="43137"/>
    <lineage>
        <taxon>Eukaryota</taxon>
        <taxon>Sar</taxon>
        <taxon>Alveolata</taxon>
        <taxon>Ciliophora</taxon>
        <taxon>Intramacronucleata</taxon>
        <taxon>Oligohymenophorea</taxon>
        <taxon>Peniculida</taxon>
        <taxon>Parameciidae</taxon>
        <taxon>Paramecium</taxon>
    </lineage>
</organism>
<keyword evidence="1" id="KW-1133">Transmembrane helix</keyword>
<evidence type="ECO:0000313" key="3">
    <source>
        <dbReference type="Proteomes" id="UP000683925"/>
    </source>
</evidence>
<evidence type="ECO:0008006" key="4">
    <source>
        <dbReference type="Google" id="ProtNLM"/>
    </source>
</evidence>
<keyword evidence="1" id="KW-0472">Membrane</keyword>
<evidence type="ECO:0000256" key="1">
    <source>
        <dbReference type="SAM" id="Phobius"/>
    </source>
</evidence>
<dbReference type="Proteomes" id="UP000683925">
    <property type="component" value="Unassembled WGS sequence"/>
</dbReference>
<gene>
    <name evidence="2" type="ORF">POCTA_138.1.T1640033</name>
</gene>